<feature type="domain" description="HTH gntR-type" evidence="4">
    <location>
        <begin position="9"/>
        <end position="77"/>
    </location>
</feature>
<keyword evidence="3" id="KW-0804">Transcription</keyword>
<dbReference type="Proteomes" id="UP001276854">
    <property type="component" value="Unassembled WGS sequence"/>
</dbReference>
<dbReference type="Gene3D" id="3.40.1410.10">
    <property type="entry name" value="Chorismate lyase-like"/>
    <property type="match status" value="1"/>
</dbReference>
<sequence>MEIDKRSQQPLYAQLMKEIKELIQKGEYEAGDQIPTEIELSEKYQVSRITVRRTIEELCTQGILVKRQGKGTFVEAPKIYRKVEKDNNMSFSESCRANGRKPASHVIACNFVEAEERQNEFLKLTDDKRLYHIERVLSADDLPIIYEQIYIPAIRVPDLQVEKLENGSLFQLLAEDYQVTEFAKGRSTIEVRTASKPIADYLKMNVGEPVMILKSYMNDEEEKPLYISYEIIVGSRYRISI</sequence>
<dbReference type="SUPFAM" id="SSF64288">
    <property type="entry name" value="Chorismate lyase-like"/>
    <property type="match status" value="1"/>
</dbReference>
<dbReference type="PANTHER" id="PTHR44846">
    <property type="entry name" value="MANNOSYL-D-GLYCERATE TRANSPORT/METABOLISM SYSTEM REPRESSOR MNGR-RELATED"/>
    <property type="match status" value="1"/>
</dbReference>
<reference evidence="5 6" key="1">
    <citation type="submission" date="2023-10" db="EMBL/GenBank/DDBJ databases">
        <title>A novel Glycoside Hydrolase 43-Like Enzyme from Clostrdium boliviensis is an Endo-xylanase, and a Candidate for Xylooligosaccharides Production from Different Xylan Substrates.</title>
        <authorList>
            <person name="Alvarez M.T."/>
            <person name="Rocabado-Villegas L.R."/>
            <person name="Salas-Veizaga D.M."/>
            <person name="Linares-Pasten J.A."/>
            <person name="Gudmundsdottir E.E."/>
            <person name="Hreggvidsson G.O."/>
            <person name="Adlercreutz P."/>
            <person name="Nordberg Karlsson E."/>
        </authorList>
    </citation>
    <scope>NUCLEOTIDE SEQUENCE [LARGE SCALE GENOMIC DNA]</scope>
    <source>
        <strain evidence="5 6">E-1</strain>
    </source>
</reference>
<dbReference type="InterPro" id="IPR011663">
    <property type="entry name" value="UTRA"/>
</dbReference>
<organism evidence="5 6">
    <name type="scientific">Clostridium boliviensis</name>
    <dbReference type="NCBI Taxonomy" id="318465"/>
    <lineage>
        <taxon>Bacteria</taxon>
        <taxon>Bacillati</taxon>
        <taxon>Bacillota</taxon>
        <taxon>Clostridia</taxon>
        <taxon>Eubacteriales</taxon>
        <taxon>Clostridiaceae</taxon>
        <taxon>Clostridium</taxon>
    </lineage>
</organism>
<keyword evidence="6" id="KW-1185">Reference proteome</keyword>
<dbReference type="RefSeq" id="WP_318062826.1">
    <property type="nucleotide sequence ID" value="NZ_JAWONS010000090.1"/>
</dbReference>
<dbReference type="SUPFAM" id="SSF46785">
    <property type="entry name" value="Winged helix' DNA-binding domain"/>
    <property type="match status" value="1"/>
</dbReference>
<name>A0ABU4GG07_9CLOT</name>
<dbReference type="Pfam" id="PF00392">
    <property type="entry name" value="GntR"/>
    <property type="match status" value="1"/>
</dbReference>
<protein>
    <submittedName>
        <fullName evidence="5">GntR family transcriptional regulator</fullName>
    </submittedName>
</protein>
<dbReference type="InterPro" id="IPR028978">
    <property type="entry name" value="Chorismate_lyase_/UTRA_dom_sf"/>
</dbReference>
<proteinExistence type="predicted"/>
<dbReference type="SMART" id="SM00345">
    <property type="entry name" value="HTH_GNTR"/>
    <property type="match status" value="1"/>
</dbReference>
<evidence type="ECO:0000313" key="5">
    <source>
        <dbReference type="EMBL" id="MDW2796562.1"/>
    </source>
</evidence>
<evidence type="ECO:0000259" key="4">
    <source>
        <dbReference type="PROSITE" id="PS50949"/>
    </source>
</evidence>
<evidence type="ECO:0000256" key="2">
    <source>
        <dbReference type="ARBA" id="ARBA00023125"/>
    </source>
</evidence>
<dbReference type="Gene3D" id="1.10.10.10">
    <property type="entry name" value="Winged helix-like DNA-binding domain superfamily/Winged helix DNA-binding domain"/>
    <property type="match status" value="1"/>
</dbReference>
<dbReference type="PROSITE" id="PS50949">
    <property type="entry name" value="HTH_GNTR"/>
    <property type="match status" value="1"/>
</dbReference>
<dbReference type="EMBL" id="JAWONS010000090">
    <property type="protein sequence ID" value="MDW2796562.1"/>
    <property type="molecule type" value="Genomic_DNA"/>
</dbReference>
<comment type="caution">
    <text evidence="5">The sequence shown here is derived from an EMBL/GenBank/DDBJ whole genome shotgun (WGS) entry which is preliminary data.</text>
</comment>
<accession>A0ABU4GG07</accession>
<dbReference type="InterPro" id="IPR050679">
    <property type="entry name" value="Bact_HTH_transcr_reg"/>
</dbReference>
<keyword evidence="1" id="KW-0805">Transcription regulation</keyword>
<dbReference type="InterPro" id="IPR036388">
    <property type="entry name" value="WH-like_DNA-bd_sf"/>
</dbReference>
<evidence type="ECO:0000256" key="3">
    <source>
        <dbReference type="ARBA" id="ARBA00023163"/>
    </source>
</evidence>
<gene>
    <name evidence="5" type="ORF">RZO55_03085</name>
</gene>
<dbReference type="CDD" id="cd07377">
    <property type="entry name" value="WHTH_GntR"/>
    <property type="match status" value="1"/>
</dbReference>
<evidence type="ECO:0000313" key="6">
    <source>
        <dbReference type="Proteomes" id="UP001276854"/>
    </source>
</evidence>
<dbReference type="InterPro" id="IPR000524">
    <property type="entry name" value="Tscrpt_reg_HTH_GntR"/>
</dbReference>
<dbReference type="InterPro" id="IPR036390">
    <property type="entry name" value="WH_DNA-bd_sf"/>
</dbReference>
<dbReference type="PANTHER" id="PTHR44846:SF1">
    <property type="entry name" value="MANNOSYL-D-GLYCERATE TRANSPORT_METABOLISM SYSTEM REPRESSOR MNGR-RELATED"/>
    <property type="match status" value="1"/>
</dbReference>
<dbReference type="SMART" id="SM00866">
    <property type="entry name" value="UTRA"/>
    <property type="match status" value="1"/>
</dbReference>
<dbReference type="PRINTS" id="PR00035">
    <property type="entry name" value="HTHGNTR"/>
</dbReference>
<keyword evidence="2" id="KW-0238">DNA-binding</keyword>
<evidence type="ECO:0000256" key="1">
    <source>
        <dbReference type="ARBA" id="ARBA00023015"/>
    </source>
</evidence>
<dbReference type="Pfam" id="PF07702">
    <property type="entry name" value="UTRA"/>
    <property type="match status" value="1"/>
</dbReference>